<sequence>MLKLGKTMCRQVSLEIEERQSSIHTIK</sequence>
<dbReference type="Proteomes" id="UP000032142">
    <property type="component" value="Unassembled WGS sequence"/>
</dbReference>
<keyword evidence="2" id="KW-1185">Reference proteome</keyword>
<reference evidence="2" key="1">
    <citation type="submission" date="2014-09" db="EMBL/GenBank/DDBJ databases">
        <authorList>
            <person name="Mudge J."/>
            <person name="Ramaraj T."/>
            <person name="Lindquist I.E."/>
            <person name="Bharti A.K."/>
            <person name="Sundararajan A."/>
            <person name="Cameron C.T."/>
            <person name="Woodward J.E."/>
            <person name="May G.D."/>
            <person name="Brubaker C."/>
            <person name="Broadhvest J."/>
            <person name="Wilkins T.A."/>
        </authorList>
    </citation>
    <scope>NUCLEOTIDE SEQUENCE</scope>
    <source>
        <strain evidence="2">cv. AKA8401</strain>
    </source>
</reference>
<organism evidence="1 2">
    <name type="scientific">Gossypium arboreum</name>
    <name type="common">Tree cotton</name>
    <name type="synonym">Gossypium nanking</name>
    <dbReference type="NCBI Taxonomy" id="29729"/>
    <lineage>
        <taxon>Eukaryota</taxon>
        <taxon>Viridiplantae</taxon>
        <taxon>Streptophyta</taxon>
        <taxon>Embryophyta</taxon>
        <taxon>Tracheophyta</taxon>
        <taxon>Spermatophyta</taxon>
        <taxon>Magnoliopsida</taxon>
        <taxon>eudicotyledons</taxon>
        <taxon>Gunneridae</taxon>
        <taxon>Pentapetalae</taxon>
        <taxon>rosids</taxon>
        <taxon>malvids</taxon>
        <taxon>Malvales</taxon>
        <taxon>Malvaceae</taxon>
        <taxon>Malvoideae</taxon>
        <taxon>Gossypium</taxon>
    </lineage>
</organism>
<gene>
    <name evidence="1" type="ORF">F383_27538</name>
</gene>
<dbReference type="AlphaFoldDB" id="A0A0B0P8R2"/>
<proteinExistence type="predicted"/>
<evidence type="ECO:0000313" key="2">
    <source>
        <dbReference type="Proteomes" id="UP000032142"/>
    </source>
</evidence>
<accession>A0A0B0P8R2</accession>
<name>A0A0B0P8R2_GOSAR</name>
<protein>
    <submittedName>
        <fullName evidence="1">Uncharacterized protein</fullName>
    </submittedName>
</protein>
<evidence type="ECO:0000313" key="1">
    <source>
        <dbReference type="EMBL" id="KHG21430.1"/>
    </source>
</evidence>
<dbReference type="EMBL" id="KN418540">
    <property type="protein sequence ID" value="KHG21430.1"/>
    <property type="molecule type" value="Genomic_DNA"/>
</dbReference>